<evidence type="ECO:0000256" key="3">
    <source>
        <dbReference type="ARBA" id="ARBA00022960"/>
    </source>
</evidence>
<keyword evidence="6" id="KW-0175">Coiled coil</keyword>
<comment type="function">
    <text evidence="5">Involved in formation and maintenance of cell shape.</text>
</comment>
<reference evidence="8 9" key="1">
    <citation type="submission" date="2016-11" db="EMBL/GenBank/DDBJ databases">
        <authorList>
            <person name="Jaros S."/>
            <person name="Januszkiewicz K."/>
            <person name="Wedrychowicz H."/>
        </authorList>
    </citation>
    <scope>NUCLEOTIDE SEQUENCE [LARGE SCALE GENOMIC DNA]</scope>
    <source>
        <strain evidence="8 9">DSM 8605</strain>
    </source>
</reference>
<comment type="similarity">
    <text evidence="1 5">Belongs to the MreC family.</text>
</comment>
<protein>
    <recommendedName>
        <fullName evidence="2 5">Cell shape-determining protein MreC</fullName>
    </recommendedName>
    <alternativeName>
        <fullName evidence="4 5">Cell shape protein MreC</fullName>
    </alternativeName>
</protein>
<dbReference type="InterPro" id="IPR007221">
    <property type="entry name" value="MreC"/>
</dbReference>
<feature type="domain" description="Rod shape-determining protein MreC beta-barrel core" evidence="7">
    <location>
        <begin position="123"/>
        <end position="273"/>
    </location>
</feature>
<accession>A0A1M5X368</accession>
<evidence type="ECO:0000259" key="7">
    <source>
        <dbReference type="Pfam" id="PF04085"/>
    </source>
</evidence>
<dbReference type="Proteomes" id="UP000184447">
    <property type="component" value="Unassembled WGS sequence"/>
</dbReference>
<dbReference type="GO" id="GO:0005886">
    <property type="term" value="C:plasma membrane"/>
    <property type="evidence" value="ECO:0007669"/>
    <property type="project" value="TreeGrafter"/>
</dbReference>
<dbReference type="STRING" id="1121316.SAMN02745207_03308"/>
<name>A0A1M5X368_9CLOT</name>
<dbReference type="Gene3D" id="2.40.10.350">
    <property type="entry name" value="Rod shape-determining protein MreC, domain 2"/>
    <property type="match status" value="1"/>
</dbReference>
<dbReference type="AlphaFoldDB" id="A0A1M5X368"/>
<dbReference type="InterPro" id="IPR055342">
    <property type="entry name" value="MreC_beta-barrel_core"/>
</dbReference>
<evidence type="ECO:0000256" key="1">
    <source>
        <dbReference type="ARBA" id="ARBA00009369"/>
    </source>
</evidence>
<dbReference type="InterPro" id="IPR042175">
    <property type="entry name" value="Cell/Rod_MreC_2"/>
</dbReference>
<dbReference type="PANTHER" id="PTHR34138">
    <property type="entry name" value="CELL SHAPE-DETERMINING PROTEIN MREC"/>
    <property type="match status" value="1"/>
</dbReference>
<dbReference type="NCBIfam" id="TIGR00219">
    <property type="entry name" value="mreC"/>
    <property type="match status" value="1"/>
</dbReference>
<evidence type="ECO:0000256" key="5">
    <source>
        <dbReference type="PIRNR" id="PIRNR038471"/>
    </source>
</evidence>
<gene>
    <name evidence="8" type="ORF">SAMN02745207_03308</name>
</gene>
<keyword evidence="3 5" id="KW-0133">Cell shape</keyword>
<sequence length="283" mass="31655">MMKTFLKNKLTVTVLVLSVTFLCSIVYTRNNGNKNFIENGIGAFINPVQGFIYNINSGIITNFQFVVNFNEVKAENELLRKENSVLKEKEKKYDSLANENKNLKKMFNFAEQRDEFNYIGCDIIGKSGENWLDGFVINKGVNDNLAKGMVVITVDGLVGQINSVGTNWAIVETLINENIAVAALIDSTRETDSIVKGYRENSDDLLAKLYYLPMDSQVAINDIVSTSGLGGVYPKDIIIGKVISIEDDKSKLLKNALIEPAVDFNKLEEIFVVVPKETRNIEY</sequence>
<dbReference type="EMBL" id="FQXM01000023">
    <property type="protein sequence ID" value="SHH94306.1"/>
    <property type="molecule type" value="Genomic_DNA"/>
</dbReference>
<dbReference type="Gene3D" id="2.40.10.340">
    <property type="entry name" value="Rod shape-determining protein MreC, domain 1"/>
    <property type="match status" value="1"/>
</dbReference>
<evidence type="ECO:0000256" key="2">
    <source>
        <dbReference type="ARBA" id="ARBA00013855"/>
    </source>
</evidence>
<dbReference type="PIRSF" id="PIRSF038471">
    <property type="entry name" value="MreC"/>
    <property type="match status" value="1"/>
</dbReference>
<evidence type="ECO:0000313" key="8">
    <source>
        <dbReference type="EMBL" id="SHH94306.1"/>
    </source>
</evidence>
<evidence type="ECO:0000313" key="9">
    <source>
        <dbReference type="Proteomes" id="UP000184447"/>
    </source>
</evidence>
<evidence type="ECO:0000256" key="6">
    <source>
        <dbReference type="SAM" id="Coils"/>
    </source>
</evidence>
<dbReference type="Pfam" id="PF04085">
    <property type="entry name" value="MreC"/>
    <property type="match status" value="1"/>
</dbReference>
<dbReference type="InterPro" id="IPR042177">
    <property type="entry name" value="Cell/Rod_1"/>
</dbReference>
<proteinExistence type="inferred from homology"/>
<evidence type="ECO:0000256" key="4">
    <source>
        <dbReference type="ARBA" id="ARBA00032089"/>
    </source>
</evidence>
<dbReference type="PANTHER" id="PTHR34138:SF1">
    <property type="entry name" value="CELL SHAPE-DETERMINING PROTEIN MREC"/>
    <property type="match status" value="1"/>
</dbReference>
<feature type="coiled-coil region" evidence="6">
    <location>
        <begin position="69"/>
        <end position="113"/>
    </location>
</feature>
<dbReference type="GO" id="GO:0008360">
    <property type="term" value="P:regulation of cell shape"/>
    <property type="evidence" value="ECO:0007669"/>
    <property type="project" value="UniProtKB-KW"/>
</dbReference>
<keyword evidence="9" id="KW-1185">Reference proteome</keyword>
<organism evidence="8 9">
    <name type="scientific">Clostridium grantii DSM 8605</name>
    <dbReference type="NCBI Taxonomy" id="1121316"/>
    <lineage>
        <taxon>Bacteria</taxon>
        <taxon>Bacillati</taxon>
        <taxon>Bacillota</taxon>
        <taxon>Clostridia</taxon>
        <taxon>Eubacteriales</taxon>
        <taxon>Clostridiaceae</taxon>
        <taxon>Clostridium</taxon>
    </lineage>
</organism>